<evidence type="ECO:0000256" key="1">
    <source>
        <dbReference type="SAM" id="MobiDB-lite"/>
    </source>
</evidence>
<dbReference type="InterPro" id="IPR022024">
    <property type="entry name" value="DUF3602"/>
</dbReference>
<feature type="region of interest" description="Disordered" evidence="1">
    <location>
        <begin position="143"/>
        <end position="162"/>
    </location>
</feature>
<dbReference type="Proteomes" id="UP000076632">
    <property type="component" value="Unassembled WGS sequence"/>
</dbReference>
<feature type="region of interest" description="Disordered" evidence="1">
    <location>
        <begin position="1"/>
        <end position="23"/>
    </location>
</feature>
<dbReference type="OrthoDB" id="5424462at2759"/>
<proteinExistence type="predicted"/>
<dbReference type="PANTHER" id="PTHR34693">
    <property type="entry name" value="PROTEIN PAR32"/>
    <property type="match status" value="1"/>
</dbReference>
<dbReference type="RefSeq" id="XP_018186862.1">
    <property type="nucleotide sequence ID" value="XM_018331215.1"/>
</dbReference>
<protein>
    <submittedName>
        <fullName evidence="2">Uncharacterized protein</fullName>
    </submittedName>
</protein>
<feature type="region of interest" description="Disordered" evidence="1">
    <location>
        <begin position="60"/>
        <end position="79"/>
    </location>
</feature>
<gene>
    <name evidence="2" type="ORF">L228DRAFT_240169</name>
</gene>
<dbReference type="InParanoid" id="A0A165FS24"/>
<dbReference type="Pfam" id="PF12223">
    <property type="entry name" value="DUF3602"/>
    <property type="match status" value="1"/>
</dbReference>
<keyword evidence="3" id="KW-1185">Reference proteome</keyword>
<accession>A0A165FS24</accession>
<evidence type="ECO:0000313" key="3">
    <source>
        <dbReference type="Proteomes" id="UP000076632"/>
    </source>
</evidence>
<organism evidence="2 3">
    <name type="scientific">Xylona heveae (strain CBS 132557 / TC161)</name>
    <dbReference type="NCBI Taxonomy" id="1328760"/>
    <lineage>
        <taxon>Eukaryota</taxon>
        <taxon>Fungi</taxon>
        <taxon>Dikarya</taxon>
        <taxon>Ascomycota</taxon>
        <taxon>Pezizomycotina</taxon>
        <taxon>Xylonomycetes</taxon>
        <taxon>Xylonales</taxon>
        <taxon>Xylonaceae</taxon>
        <taxon>Xylona</taxon>
    </lineage>
</organism>
<dbReference type="EMBL" id="KV407461">
    <property type="protein sequence ID" value="KZF21307.1"/>
    <property type="molecule type" value="Genomic_DNA"/>
</dbReference>
<dbReference type="AlphaFoldDB" id="A0A165FS24"/>
<sequence length="162" mass="17254">MYKQRLLSSEPSGHGGRTSSSSYVHYGIGGAGNYHRLDHPLPPIPRSPVPAWQDRPGIYSSGIGGAGNMRSSKDRPTISPEESLARFRLQEIHKPRSYYIGIGGLGNRASNHSSSSSSSSSSVTGVKSIALSFELARKLVKRAAGNSAGRKRSNRAHIGVAV</sequence>
<dbReference type="PANTHER" id="PTHR34693:SF2">
    <property type="entry name" value="DUF3602 DOMAIN-CONTAINING PROTEIN"/>
    <property type="match status" value="1"/>
</dbReference>
<dbReference type="OMA" id="GNIHHAS"/>
<name>A0A165FS24_XYLHT</name>
<evidence type="ECO:0000313" key="2">
    <source>
        <dbReference type="EMBL" id="KZF21307.1"/>
    </source>
</evidence>
<dbReference type="InterPro" id="IPR053203">
    <property type="entry name" value="Cisplatin_resist-associated"/>
</dbReference>
<reference evidence="2 3" key="1">
    <citation type="journal article" date="2016" name="Fungal Biol.">
        <title>The genome of Xylona heveae provides a window into fungal endophytism.</title>
        <authorList>
            <person name="Gazis R."/>
            <person name="Kuo A."/>
            <person name="Riley R."/>
            <person name="LaButti K."/>
            <person name="Lipzen A."/>
            <person name="Lin J."/>
            <person name="Amirebrahimi M."/>
            <person name="Hesse C.N."/>
            <person name="Spatafora J.W."/>
            <person name="Henrissat B."/>
            <person name="Hainaut M."/>
            <person name="Grigoriev I.V."/>
            <person name="Hibbett D.S."/>
        </authorList>
    </citation>
    <scope>NUCLEOTIDE SEQUENCE [LARGE SCALE GENOMIC DNA]</scope>
    <source>
        <strain evidence="2 3">TC161</strain>
    </source>
</reference>
<dbReference type="GeneID" id="28896352"/>